<dbReference type="PANTHER" id="PTHR34814:SF1">
    <property type="entry name" value="NITROSOGUANIDINE RESISTANCE PROTEIN SNG1"/>
    <property type="match status" value="1"/>
</dbReference>
<sequence>MPSLILRALATASFLFTTTTTAFPLFPRDIQWSFDLYPTTACNGTGELHAGSGSTGCRADLNGVASAYTLNTIADGCRIEFYDNTMCDGNDISDVAGPMTNDQVAPAVSFFDPALKEVRRRVFYQWSRTVFILCIFVLAVLSLFWGSQYSTESKLSKLKVWVVDFDGQTDDYATSNPLVGPAVTTTAQEFIDSSDLHLGYVIKNASTFNNDPWAVRQAVYDEHAYAAVIVNPNATVLLRDAITQRNTSYDPIGAIQTVIISARDQSTYYSYVLPDLAIFQSSVLASFGPDWVRNLITNGTNLTSAPAQALNPAIGFTNIDLRPFAPAVAAPAVTIGLIYLIIIAFFNFPFLMPIHAQLVKPSASNPPLKIPQWLIWRIVSNIAAYFFLSLFYSLVSLAFGIPFSNSPAPDTVSANNPNAYGKGSFVVFWMLNWVGMTALGMPCENMAMVLGFPWSSMFLIFWVITNVATGFYDIELASVFYRWGYAWPLHRIVEALRTILFGTHSRIGLDFAILFIWIAASIAFFPVATFIMRWKMKRGLA</sequence>
<name>A0A1S9RDM0_PENBI</name>
<proteinExistence type="predicted"/>
<feature type="domain" description="DUF3533" evidence="3">
    <location>
        <begin position="130"/>
        <end position="522"/>
    </location>
</feature>
<dbReference type="InterPro" id="IPR022703">
    <property type="entry name" value="DUF3533"/>
</dbReference>
<keyword evidence="1" id="KW-0812">Transmembrane</keyword>
<reference evidence="5" key="1">
    <citation type="submission" date="2015-09" db="EMBL/GenBank/DDBJ databases">
        <authorList>
            <person name="Fill T.P."/>
            <person name="Baretta J.F."/>
            <person name="de Almeida L.G."/>
            <person name="Rocha M."/>
            <person name="de Souza D.H."/>
            <person name="Malavazi I."/>
            <person name="Cerdeira L.T."/>
            <person name="Hong H."/>
            <person name="Samborskyy M."/>
            <person name="de Vasconcelos A.T."/>
            <person name="Leadlay P."/>
            <person name="Rodrigues-Filho E."/>
        </authorList>
    </citation>
    <scope>NUCLEOTIDE SEQUENCE [LARGE SCALE GENOMIC DNA]</scope>
    <source>
        <strain evidence="5">LaBioMMi 136</strain>
    </source>
</reference>
<evidence type="ECO:0000256" key="2">
    <source>
        <dbReference type="SAM" id="SignalP"/>
    </source>
</evidence>
<evidence type="ECO:0000313" key="4">
    <source>
        <dbReference type="EMBL" id="OOQ83634.1"/>
    </source>
</evidence>
<feature type="transmembrane region" description="Helical" evidence="1">
    <location>
        <begin position="126"/>
        <end position="146"/>
    </location>
</feature>
<feature type="chain" id="PRO_5012119971" evidence="2">
    <location>
        <begin position="23"/>
        <end position="541"/>
    </location>
</feature>
<organism evidence="4 5">
    <name type="scientific">Penicillium brasilianum</name>
    <dbReference type="NCBI Taxonomy" id="104259"/>
    <lineage>
        <taxon>Eukaryota</taxon>
        <taxon>Fungi</taxon>
        <taxon>Dikarya</taxon>
        <taxon>Ascomycota</taxon>
        <taxon>Pezizomycotina</taxon>
        <taxon>Eurotiomycetes</taxon>
        <taxon>Eurotiomycetidae</taxon>
        <taxon>Eurotiales</taxon>
        <taxon>Aspergillaceae</taxon>
        <taxon>Penicillium</taxon>
    </lineage>
</organism>
<dbReference type="GO" id="GO:0016020">
    <property type="term" value="C:membrane"/>
    <property type="evidence" value="ECO:0007669"/>
    <property type="project" value="TreeGrafter"/>
</dbReference>
<keyword evidence="1" id="KW-0472">Membrane</keyword>
<comment type="caution">
    <text evidence="4">The sequence shown here is derived from an EMBL/GenBank/DDBJ whole genome shotgun (WGS) entry which is preliminary data.</text>
</comment>
<keyword evidence="1" id="KW-1133">Transmembrane helix</keyword>
<feature type="transmembrane region" description="Helical" evidence="1">
    <location>
        <begin position="419"/>
        <end position="439"/>
    </location>
</feature>
<evidence type="ECO:0000256" key="1">
    <source>
        <dbReference type="SAM" id="Phobius"/>
    </source>
</evidence>
<gene>
    <name evidence="4" type="ORF">PEBR_35810</name>
</gene>
<dbReference type="EMBL" id="LJBN01000194">
    <property type="protein sequence ID" value="OOQ83634.1"/>
    <property type="molecule type" value="Genomic_DNA"/>
</dbReference>
<feature type="transmembrane region" description="Helical" evidence="1">
    <location>
        <begin position="451"/>
        <end position="472"/>
    </location>
</feature>
<evidence type="ECO:0000259" key="3">
    <source>
        <dbReference type="Pfam" id="PF12051"/>
    </source>
</evidence>
<accession>A0A1S9RDM0</accession>
<dbReference type="PANTHER" id="PTHR34814">
    <property type="entry name" value="NITROSOGUANIDINE RESISTANCE PROTEIN SNG1"/>
    <property type="match status" value="1"/>
</dbReference>
<feature type="transmembrane region" description="Helical" evidence="1">
    <location>
        <begin position="373"/>
        <end position="399"/>
    </location>
</feature>
<evidence type="ECO:0000313" key="5">
    <source>
        <dbReference type="Proteomes" id="UP000190744"/>
    </source>
</evidence>
<protein>
    <submittedName>
        <fullName evidence="4">MNNG and nitrosoguanidine resistance protein</fullName>
    </submittedName>
</protein>
<feature type="signal peptide" evidence="2">
    <location>
        <begin position="1"/>
        <end position="22"/>
    </location>
</feature>
<feature type="transmembrane region" description="Helical" evidence="1">
    <location>
        <begin position="328"/>
        <end position="352"/>
    </location>
</feature>
<dbReference type="Proteomes" id="UP000190744">
    <property type="component" value="Unassembled WGS sequence"/>
</dbReference>
<dbReference type="Pfam" id="PF12051">
    <property type="entry name" value="DUF3533"/>
    <property type="match status" value="1"/>
</dbReference>
<dbReference type="AlphaFoldDB" id="A0A1S9RDM0"/>
<dbReference type="InterPro" id="IPR053001">
    <property type="entry name" value="MNNG_permease-like"/>
</dbReference>
<keyword evidence="2" id="KW-0732">Signal</keyword>
<feature type="transmembrane region" description="Helical" evidence="1">
    <location>
        <begin position="511"/>
        <end position="532"/>
    </location>
</feature>